<organism evidence="2 3">
    <name type="scientific">Kalanchoe fedtschenkoi</name>
    <name type="common">Lavender scallops</name>
    <name type="synonym">South American air plant</name>
    <dbReference type="NCBI Taxonomy" id="63787"/>
    <lineage>
        <taxon>Eukaryota</taxon>
        <taxon>Viridiplantae</taxon>
        <taxon>Streptophyta</taxon>
        <taxon>Embryophyta</taxon>
        <taxon>Tracheophyta</taxon>
        <taxon>Spermatophyta</taxon>
        <taxon>Magnoliopsida</taxon>
        <taxon>eudicotyledons</taxon>
        <taxon>Gunneridae</taxon>
        <taxon>Pentapetalae</taxon>
        <taxon>Saxifragales</taxon>
        <taxon>Crassulaceae</taxon>
        <taxon>Kalanchoe</taxon>
    </lineage>
</organism>
<reference evidence="2" key="1">
    <citation type="submission" date="2021-01" db="UniProtKB">
        <authorList>
            <consortium name="EnsemblPlants"/>
        </authorList>
    </citation>
    <scope>IDENTIFICATION</scope>
</reference>
<evidence type="ECO:0000259" key="1">
    <source>
        <dbReference type="Pfam" id="PF12146"/>
    </source>
</evidence>
<dbReference type="InterPro" id="IPR051044">
    <property type="entry name" value="MAG_DAG_Lipase"/>
</dbReference>
<proteinExistence type="predicted"/>
<dbReference type="Proteomes" id="UP000594263">
    <property type="component" value="Unplaced"/>
</dbReference>
<protein>
    <recommendedName>
        <fullName evidence="1">Serine aminopeptidase S33 domain-containing protein</fullName>
    </recommendedName>
</protein>
<dbReference type="EnsemblPlants" id="Kaladp0024s0387.1.v1.1">
    <property type="protein sequence ID" value="Kaladp0024s0387.1.v1.1.CDS.1"/>
    <property type="gene ID" value="Kaladp0024s0387.v1.1"/>
</dbReference>
<dbReference type="SUPFAM" id="SSF53474">
    <property type="entry name" value="alpha/beta-Hydrolases"/>
    <property type="match status" value="1"/>
</dbReference>
<sequence>MVHPIADANEQSPYGNLSPSEFYARHSLSHSSEFIINSRGLKLFTQTWTPRPPANIIGVVAVVHGFAAESSWLMELTAVHIATSGFATCAIDHQGHGLSEGLSAHIPDINPIVDDCASYFDSFRARYDSTLPAFLYAESLGGAIALLLTLRKGRKWNGLVLNGAMCGISSKFKPPWPLEHLLFIVALTVPTWHVVPTRGTLLDVSVKEEWKRRLVMNNPRWRLTKPRAATARELLRVCSELQGRFEEVDVPLLLVHGGDDRMCDVSCVEELHRRAASGDKTLKVYPGMWHVMLGEKQDDVDKVFGDVVGWLRTRALQAQNAGVGDGPK</sequence>
<dbReference type="FunFam" id="3.40.50.1820:FF:000132">
    <property type="entry name" value="caffeoylshikimate esterase"/>
    <property type="match status" value="1"/>
</dbReference>
<dbReference type="Gene3D" id="3.40.50.1820">
    <property type="entry name" value="alpha/beta hydrolase"/>
    <property type="match status" value="1"/>
</dbReference>
<feature type="domain" description="Serine aminopeptidase S33" evidence="1">
    <location>
        <begin position="57"/>
        <end position="297"/>
    </location>
</feature>
<dbReference type="InterPro" id="IPR022742">
    <property type="entry name" value="Hydrolase_4"/>
</dbReference>
<dbReference type="AlphaFoldDB" id="A0A7N0T6J1"/>
<dbReference type="Pfam" id="PF12146">
    <property type="entry name" value="Hydrolase_4"/>
    <property type="match status" value="1"/>
</dbReference>
<evidence type="ECO:0000313" key="2">
    <source>
        <dbReference type="EnsemblPlants" id="Kaladp0024s0387.1.v1.1.CDS.1"/>
    </source>
</evidence>
<name>A0A7N0T6J1_KALFE</name>
<dbReference type="InterPro" id="IPR029058">
    <property type="entry name" value="AB_hydrolase_fold"/>
</dbReference>
<dbReference type="PANTHER" id="PTHR11614">
    <property type="entry name" value="PHOSPHOLIPASE-RELATED"/>
    <property type="match status" value="1"/>
</dbReference>
<accession>A0A7N0T6J1</accession>
<evidence type="ECO:0000313" key="3">
    <source>
        <dbReference type="Proteomes" id="UP000594263"/>
    </source>
</evidence>
<dbReference type="Gramene" id="Kaladp0024s0387.1.v1.1">
    <property type="protein sequence ID" value="Kaladp0024s0387.1.v1.1.CDS.1"/>
    <property type="gene ID" value="Kaladp0024s0387.v1.1"/>
</dbReference>
<keyword evidence="3" id="KW-1185">Reference proteome</keyword>
<dbReference type="OMA" id="DSACVED"/>